<accession>A0ABW0LA28</accession>
<reference evidence="3" key="1">
    <citation type="journal article" date="2019" name="Int. J. Syst. Evol. Microbiol.">
        <title>The Global Catalogue of Microorganisms (GCM) 10K type strain sequencing project: providing services to taxonomists for standard genome sequencing and annotation.</title>
        <authorList>
            <consortium name="The Broad Institute Genomics Platform"/>
            <consortium name="The Broad Institute Genome Sequencing Center for Infectious Disease"/>
            <person name="Wu L."/>
            <person name="Ma J."/>
        </authorList>
    </citation>
    <scope>NUCLEOTIDE SEQUENCE [LARGE SCALE GENOMIC DNA]</scope>
    <source>
        <strain evidence="3">KACC 12649</strain>
    </source>
</reference>
<organism evidence="2 3">
    <name type="scientific">Massilia niabensis</name>
    <dbReference type="NCBI Taxonomy" id="544910"/>
    <lineage>
        <taxon>Bacteria</taxon>
        <taxon>Pseudomonadati</taxon>
        <taxon>Pseudomonadota</taxon>
        <taxon>Betaproteobacteria</taxon>
        <taxon>Burkholderiales</taxon>
        <taxon>Oxalobacteraceae</taxon>
        <taxon>Telluria group</taxon>
        <taxon>Massilia</taxon>
    </lineage>
</organism>
<proteinExistence type="predicted"/>
<feature type="domain" description="Wadjet protein JetD C-terminal" evidence="1">
    <location>
        <begin position="241"/>
        <end position="389"/>
    </location>
</feature>
<dbReference type="EMBL" id="JBHSMU010000015">
    <property type="protein sequence ID" value="MFC5461206.1"/>
    <property type="molecule type" value="Genomic_DNA"/>
</dbReference>
<dbReference type="SUPFAM" id="SSF56726">
    <property type="entry name" value="DNA topoisomerase IV, alpha subunit"/>
    <property type="match status" value="1"/>
</dbReference>
<dbReference type="Proteomes" id="UP001596050">
    <property type="component" value="Unassembled WGS sequence"/>
</dbReference>
<keyword evidence="3" id="KW-1185">Reference proteome</keyword>
<gene>
    <name evidence="2" type="ORF">ACFPN5_15445</name>
</gene>
<comment type="caution">
    <text evidence="2">The sequence shown here is derived from an EMBL/GenBank/DDBJ whole genome shotgun (WGS) entry which is preliminary data.</text>
</comment>
<sequence>MELAYSLLGQLLTASERAHAGVRTRPAVLTAHDLRAYRETKSLKEKDEFEAVMKACRAQHAVNLFWDHGAGSASDAFIKRVCAIDVQALASFVGRTPHSTLVAAARASLAAHFEAHPVLEQVLAQWDRLKLVRRTGPADMADWVDAVRILELAMDMQAEASIQLPIREASYRIFHDTKRLEKLAGPVDVLLLGDIDTAPRSANDVWQELGLFREEQPFRLSGNVVIQRTRVTATLDAPYAAFSATTVLGLQTPPKYVLSIENLTTFHSEARRLCDEPVLVLYTNGMPSPTWREAYLRLVHSTPLETPIRHWGDVDEGGFRIAALLASDLRNANRMLSPWRMHPDDIAKPLRRPASEALANRMACHARKAGWDDLARQVQLAKITVEQEGL</sequence>
<name>A0ABW0LA28_9BURK</name>
<dbReference type="Pfam" id="PF09983">
    <property type="entry name" value="JetD_C"/>
    <property type="match status" value="1"/>
</dbReference>
<evidence type="ECO:0000259" key="1">
    <source>
        <dbReference type="Pfam" id="PF09983"/>
    </source>
</evidence>
<evidence type="ECO:0000313" key="2">
    <source>
        <dbReference type="EMBL" id="MFC5461206.1"/>
    </source>
</evidence>
<dbReference type="InterPro" id="IPR036078">
    <property type="entry name" value="Spo11/TopoVI_A_sf"/>
</dbReference>
<dbReference type="InterPro" id="IPR024534">
    <property type="entry name" value="JetD_C"/>
</dbReference>
<dbReference type="RefSeq" id="WP_379784646.1">
    <property type="nucleotide sequence ID" value="NZ_JBHSMU010000015.1"/>
</dbReference>
<protein>
    <submittedName>
        <fullName evidence="2">Wadjet anti-phage system protein JetD domain-containing protein</fullName>
    </submittedName>
</protein>
<evidence type="ECO:0000313" key="3">
    <source>
        <dbReference type="Proteomes" id="UP001596050"/>
    </source>
</evidence>